<evidence type="ECO:0000259" key="6">
    <source>
        <dbReference type="Pfam" id="PF02979"/>
    </source>
</evidence>
<dbReference type="EMBL" id="JBHSQK010000088">
    <property type="protein sequence ID" value="MFC5951951.1"/>
    <property type="molecule type" value="Genomic_DNA"/>
</dbReference>
<evidence type="ECO:0000256" key="1">
    <source>
        <dbReference type="ARBA" id="ARBA00009363"/>
    </source>
</evidence>
<sequence length="204" mass="22239">MTTRYDPADLGTERLSPALRAEALEQLLTERGLVQTDVIDGFVAKYESDVGPLNGAKVVARAWVDPEYRTRLLANGTAAIKEVAWGGGANGEHIVVVENTPTRHNVVVCTLCSCYPWPVLGLPPSWYKDPAYRARVVREPRKVLAEMGLELGDDVEIVVRDSSSEVRWLVLPERPAGTEDLTEGELVPLITRDALVGVAKVAAP</sequence>
<dbReference type="RefSeq" id="WP_379570394.1">
    <property type="nucleotide sequence ID" value="NZ_JBHSQK010000088.1"/>
</dbReference>
<dbReference type="SUPFAM" id="SSF56209">
    <property type="entry name" value="Nitrile hydratase alpha chain"/>
    <property type="match status" value="1"/>
</dbReference>
<reference evidence="8" key="1">
    <citation type="journal article" date="2019" name="Int. J. Syst. Evol. Microbiol.">
        <title>The Global Catalogue of Microorganisms (GCM) 10K type strain sequencing project: providing services to taxonomists for standard genome sequencing and annotation.</title>
        <authorList>
            <consortium name="The Broad Institute Genomics Platform"/>
            <consortium name="The Broad Institute Genome Sequencing Center for Infectious Disease"/>
            <person name="Wu L."/>
            <person name="Ma J."/>
        </authorList>
    </citation>
    <scope>NUCLEOTIDE SEQUENCE [LARGE SCALE GENOMIC DNA]</scope>
    <source>
        <strain evidence="8">CGMCC 4.7397</strain>
    </source>
</reference>
<dbReference type="Pfam" id="PF02979">
    <property type="entry name" value="NHase_alpha"/>
    <property type="match status" value="1"/>
</dbReference>
<comment type="similarity">
    <text evidence="1">Belongs to the nitrile hydratase subunit alpha family.</text>
</comment>
<dbReference type="InterPro" id="IPR023900">
    <property type="entry name" value="CN_Hdrtase_asu/SCN_Hdrlase_gsu"/>
</dbReference>
<feature type="domain" description="Nitrile hydratase alpha/Thiocyanate hydrolase gamma" evidence="6">
    <location>
        <begin position="18"/>
        <end position="199"/>
    </location>
</feature>
<keyword evidence="3" id="KW-0479">Metal-binding</keyword>
<name>A0ABW1IDZ3_9PSEU</name>
<gene>
    <name evidence="7" type="primary">nthA</name>
    <name evidence="7" type="ORF">ACFQH9_27175</name>
</gene>
<keyword evidence="8" id="KW-1185">Reference proteome</keyword>
<evidence type="ECO:0000313" key="8">
    <source>
        <dbReference type="Proteomes" id="UP001596119"/>
    </source>
</evidence>
<dbReference type="NCBIfam" id="TIGR01323">
    <property type="entry name" value="nitrile_alph"/>
    <property type="match status" value="1"/>
</dbReference>
<dbReference type="PIRSF" id="PIRSF001426">
    <property type="entry name" value="NHase_alpha"/>
    <property type="match status" value="1"/>
</dbReference>
<organism evidence="7 8">
    <name type="scientific">Pseudonocardia lutea</name>
    <dbReference type="NCBI Taxonomy" id="2172015"/>
    <lineage>
        <taxon>Bacteria</taxon>
        <taxon>Bacillati</taxon>
        <taxon>Actinomycetota</taxon>
        <taxon>Actinomycetes</taxon>
        <taxon>Pseudonocardiales</taxon>
        <taxon>Pseudonocardiaceae</taxon>
        <taxon>Pseudonocardia</taxon>
    </lineage>
</organism>
<proteinExistence type="inferred from homology"/>
<evidence type="ECO:0000256" key="3">
    <source>
        <dbReference type="ARBA" id="ARBA00022723"/>
    </source>
</evidence>
<evidence type="ECO:0000256" key="5">
    <source>
        <dbReference type="ARBA" id="ARBA00044877"/>
    </source>
</evidence>
<dbReference type="GO" id="GO:0018822">
    <property type="term" value="F:nitrile hydratase activity"/>
    <property type="evidence" value="ECO:0007669"/>
    <property type="project" value="UniProtKB-EC"/>
</dbReference>
<dbReference type="Proteomes" id="UP001596119">
    <property type="component" value="Unassembled WGS sequence"/>
</dbReference>
<comment type="catalytic activity">
    <reaction evidence="5">
        <text>an aliphatic primary amide = an aliphatic nitrile + H2O</text>
        <dbReference type="Rhea" id="RHEA:12673"/>
        <dbReference type="ChEBI" id="CHEBI:15377"/>
        <dbReference type="ChEBI" id="CHEBI:65285"/>
        <dbReference type="ChEBI" id="CHEBI:80291"/>
        <dbReference type="EC" id="4.2.1.84"/>
    </reaction>
</comment>
<dbReference type="InterPro" id="IPR004232">
    <property type="entry name" value="CN_Hdrtase_a/SCN_Hdrlase_g"/>
</dbReference>
<accession>A0ABW1IDZ3</accession>
<dbReference type="InterPro" id="IPR018141">
    <property type="entry name" value="Nitrile_hydratase_asu"/>
</dbReference>
<evidence type="ECO:0000256" key="4">
    <source>
        <dbReference type="ARBA" id="ARBA00023239"/>
    </source>
</evidence>
<dbReference type="Gene3D" id="3.90.330.10">
    <property type="entry name" value="Nitrile hydratase alpha /Thiocyanate hydrolase gamma"/>
    <property type="match status" value="1"/>
</dbReference>
<evidence type="ECO:0000256" key="2">
    <source>
        <dbReference type="ARBA" id="ARBA00013079"/>
    </source>
</evidence>
<dbReference type="InterPro" id="IPR036648">
    <property type="entry name" value="CN_Hdrase_a/SCN_Hdrase_g_sf"/>
</dbReference>
<dbReference type="EC" id="4.2.1.84" evidence="2"/>
<evidence type="ECO:0000313" key="7">
    <source>
        <dbReference type="EMBL" id="MFC5951951.1"/>
    </source>
</evidence>
<comment type="caution">
    <text evidence="7">The sequence shown here is derived from an EMBL/GenBank/DDBJ whole genome shotgun (WGS) entry which is preliminary data.</text>
</comment>
<keyword evidence="4 7" id="KW-0456">Lyase</keyword>
<protein>
    <recommendedName>
        <fullName evidence="2">nitrile hydratase</fullName>
        <ecNumber evidence="2">4.2.1.84</ecNumber>
    </recommendedName>
</protein>